<gene>
    <name evidence="2" type="ORF">COU10_02055</name>
</gene>
<dbReference type="InterPro" id="IPR029063">
    <property type="entry name" value="SAM-dependent_MTases_sf"/>
</dbReference>
<dbReference type="EMBL" id="PFBC01000033">
    <property type="protein sequence ID" value="PIR87916.1"/>
    <property type="molecule type" value="Genomic_DNA"/>
</dbReference>
<evidence type="ECO:0000259" key="1">
    <source>
        <dbReference type="Pfam" id="PF13847"/>
    </source>
</evidence>
<feature type="domain" description="Methyltransferase" evidence="1">
    <location>
        <begin position="37"/>
        <end position="144"/>
    </location>
</feature>
<evidence type="ECO:0000313" key="2">
    <source>
        <dbReference type="EMBL" id="PIR87916.1"/>
    </source>
</evidence>
<sequence length="255" mass="29008">MDNTLIKLIGYMAMVLHGDAAVFDRWRWLRKYLKSGSLRTLDAGCGSGAFTMYAAKIGNEAVGISFDERNNKIAAGRAKILEISNINFIDGDLRKLDEMFQVLGKFDQIICFETIEHILGDSKLLKDFSFLLKPGGRLLLTAPYKYYKHLYGDDKTKLSTYEDGGHVRWGYTHEEIKNLLNKFDFEIESAGYISGYASQRLINLQRIIGRINPKLAWLVVFPLRIFQFLDPILAKIIKYPSLSIGIVAVKNNINK</sequence>
<comment type="caution">
    <text evidence="2">The sequence shown here is derived from an EMBL/GenBank/DDBJ whole genome shotgun (WGS) entry which is preliminary data.</text>
</comment>
<dbReference type="CDD" id="cd02440">
    <property type="entry name" value="AdoMet_MTases"/>
    <property type="match status" value="1"/>
</dbReference>
<dbReference type="PANTHER" id="PTHR43861">
    <property type="entry name" value="TRANS-ACONITATE 2-METHYLTRANSFERASE-RELATED"/>
    <property type="match status" value="1"/>
</dbReference>
<dbReference type="AlphaFoldDB" id="A0A2H0UQH7"/>
<evidence type="ECO:0000313" key="3">
    <source>
        <dbReference type="Proteomes" id="UP000230903"/>
    </source>
</evidence>
<protein>
    <recommendedName>
        <fullName evidence="1">Methyltransferase domain-containing protein</fullName>
    </recommendedName>
</protein>
<reference evidence="3" key="1">
    <citation type="submission" date="2017-09" db="EMBL/GenBank/DDBJ databases">
        <title>Depth-based differentiation of microbial function through sediment-hosted aquifers and enrichment of novel symbionts in the deep terrestrial subsurface.</title>
        <authorList>
            <person name="Probst A.J."/>
            <person name="Ladd B."/>
            <person name="Jarett J.K."/>
            <person name="Geller-Mcgrath D.E."/>
            <person name="Sieber C.M.K."/>
            <person name="Emerson J.B."/>
            <person name="Anantharaman K."/>
            <person name="Thomas B.C."/>
            <person name="Malmstrom R."/>
            <person name="Stieglmeier M."/>
            <person name="Klingl A."/>
            <person name="Woyke T."/>
            <person name="Ryan C.M."/>
            <person name="Banfield J.F."/>
        </authorList>
    </citation>
    <scope>NUCLEOTIDE SEQUENCE [LARGE SCALE GENOMIC DNA]</scope>
</reference>
<accession>A0A2H0UQH7</accession>
<dbReference type="SUPFAM" id="SSF53335">
    <property type="entry name" value="S-adenosyl-L-methionine-dependent methyltransferases"/>
    <property type="match status" value="1"/>
</dbReference>
<name>A0A2H0UQH7_9BACT</name>
<dbReference type="Proteomes" id="UP000230903">
    <property type="component" value="Unassembled WGS sequence"/>
</dbReference>
<dbReference type="Gene3D" id="3.40.50.150">
    <property type="entry name" value="Vaccinia Virus protein VP39"/>
    <property type="match status" value="1"/>
</dbReference>
<dbReference type="InterPro" id="IPR025714">
    <property type="entry name" value="Methyltranfer_dom"/>
</dbReference>
<organism evidence="2 3">
    <name type="scientific">Candidatus Harrisonbacteria bacterium CG10_big_fil_rev_8_21_14_0_10_45_28</name>
    <dbReference type="NCBI Taxonomy" id="1974586"/>
    <lineage>
        <taxon>Bacteria</taxon>
        <taxon>Candidatus Harrisoniibacteriota</taxon>
    </lineage>
</organism>
<proteinExistence type="predicted"/>
<dbReference type="Pfam" id="PF13847">
    <property type="entry name" value="Methyltransf_31"/>
    <property type="match status" value="1"/>
</dbReference>